<keyword evidence="7 8" id="KW-0472">Membrane</keyword>
<keyword evidence="4" id="KW-0997">Cell inner membrane</keyword>
<dbReference type="OrthoDB" id="9805682at2"/>
<dbReference type="STRING" id="83767.SAMN05660652_01423"/>
<dbReference type="NCBIfam" id="TIGR02120">
    <property type="entry name" value="GspF"/>
    <property type="match status" value="1"/>
</dbReference>
<gene>
    <name evidence="10" type="ORF">SAMN05660652_01423</name>
</gene>
<dbReference type="GO" id="GO:0005886">
    <property type="term" value="C:plasma membrane"/>
    <property type="evidence" value="ECO:0007669"/>
    <property type="project" value="UniProtKB-SubCell"/>
</dbReference>
<dbReference type="GO" id="GO:0015627">
    <property type="term" value="C:type II protein secretion system complex"/>
    <property type="evidence" value="ECO:0007669"/>
    <property type="project" value="InterPro"/>
</dbReference>
<evidence type="ECO:0000256" key="6">
    <source>
        <dbReference type="ARBA" id="ARBA00022989"/>
    </source>
</evidence>
<proteinExistence type="inferred from homology"/>
<feature type="transmembrane region" description="Helical" evidence="8">
    <location>
        <begin position="208"/>
        <end position="236"/>
    </location>
</feature>
<sequence length="400" mass="43024">MPLFQYQALPSTGGRAVKGVIEAEGIRQARALLRERGLLATGIQPEATDERARQRLRIGQAVLTAFSRQLSALLDAGLTVDESLTVLAEQSENVREKRIIAALRNDIASGLSLSAAMLKTPRVFPGFYTSLIRAGEESGRLSCVMQRLAAYLEERAELVGRIALAFIYPAVVFCVSTLVIIGMLTWVVPQMVQVFQGARQTLPLMTRALLAISAFAGDWGGVLCLSLAIAAAIFGLSLRNDEARVRFHAWRLGLPVFGRFERAANTARFAGTLAILTGSGVPLLAALSAAEGVMNNRVQRAAAAGAAAQVREGMGLARALAATRQFPPILIHLTASGEATGRLDRMLERAAQELARDLSRRIEVFTSLLGPAVVLLMGGVVLFIVLAILLPVFEINQFIR</sequence>
<evidence type="ECO:0000313" key="11">
    <source>
        <dbReference type="Proteomes" id="UP000198607"/>
    </source>
</evidence>
<comment type="similarity">
    <text evidence="2">Belongs to the GSP F family.</text>
</comment>
<evidence type="ECO:0000256" key="1">
    <source>
        <dbReference type="ARBA" id="ARBA00004429"/>
    </source>
</evidence>
<name>A0A1G8ALB2_9RHOO</name>
<keyword evidence="6 8" id="KW-1133">Transmembrane helix</keyword>
<dbReference type="InterPro" id="IPR042094">
    <property type="entry name" value="T2SS_GspF_sf"/>
</dbReference>
<comment type="subcellular location">
    <subcellularLocation>
        <location evidence="1">Cell inner membrane</location>
        <topology evidence="1">Multi-pass membrane protein</topology>
    </subcellularLocation>
</comment>
<organism evidence="10 11">
    <name type="scientific">Propionivibrio dicarboxylicus</name>
    <dbReference type="NCBI Taxonomy" id="83767"/>
    <lineage>
        <taxon>Bacteria</taxon>
        <taxon>Pseudomonadati</taxon>
        <taxon>Pseudomonadota</taxon>
        <taxon>Betaproteobacteria</taxon>
        <taxon>Rhodocyclales</taxon>
        <taxon>Rhodocyclaceae</taxon>
        <taxon>Propionivibrio</taxon>
    </lineage>
</organism>
<accession>A0A1G8ALB2</accession>
<feature type="domain" description="Type II secretion system protein GspF" evidence="9">
    <location>
        <begin position="269"/>
        <end position="391"/>
    </location>
</feature>
<feature type="transmembrane region" description="Helical" evidence="8">
    <location>
        <begin position="269"/>
        <end position="290"/>
    </location>
</feature>
<dbReference type="RefSeq" id="WP_091935941.1">
    <property type="nucleotide sequence ID" value="NZ_FNCY01000004.1"/>
</dbReference>
<dbReference type="PANTHER" id="PTHR30012:SF0">
    <property type="entry name" value="TYPE II SECRETION SYSTEM PROTEIN F-RELATED"/>
    <property type="match status" value="1"/>
</dbReference>
<dbReference type="InterPro" id="IPR011850">
    <property type="entry name" value="T2SS_GspF"/>
</dbReference>
<protein>
    <submittedName>
        <fullName evidence="10">General secretion pathway protein F</fullName>
    </submittedName>
</protein>
<feature type="transmembrane region" description="Helical" evidence="8">
    <location>
        <begin position="368"/>
        <end position="393"/>
    </location>
</feature>
<dbReference type="PRINTS" id="PR00812">
    <property type="entry name" value="BCTERIALGSPF"/>
</dbReference>
<evidence type="ECO:0000313" key="10">
    <source>
        <dbReference type="EMBL" id="SDH21707.1"/>
    </source>
</evidence>
<evidence type="ECO:0000259" key="9">
    <source>
        <dbReference type="Pfam" id="PF00482"/>
    </source>
</evidence>
<reference evidence="10 11" key="1">
    <citation type="submission" date="2016-10" db="EMBL/GenBank/DDBJ databases">
        <authorList>
            <person name="de Groot N.N."/>
        </authorList>
    </citation>
    <scope>NUCLEOTIDE SEQUENCE [LARGE SCALE GENOMIC DNA]</scope>
    <source>
        <strain evidence="10 11">DSM 5885</strain>
    </source>
</reference>
<evidence type="ECO:0000256" key="3">
    <source>
        <dbReference type="ARBA" id="ARBA00022475"/>
    </source>
</evidence>
<dbReference type="Gene3D" id="1.20.81.30">
    <property type="entry name" value="Type II secretion system (T2SS), domain F"/>
    <property type="match status" value="2"/>
</dbReference>
<dbReference type="EMBL" id="FNCY01000004">
    <property type="protein sequence ID" value="SDH21707.1"/>
    <property type="molecule type" value="Genomic_DNA"/>
</dbReference>
<dbReference type="InterPro" id="IPR018076">
    <property type="entry name" value="T2SS_GspF_dom"/>
</dbReference>
<evidence type="ECO:0000256" key="5">
    <source>
        <dbReference type="ARBA" id="ARBA00022692"/>
    </source>
</evidence>
<dbReference type="AlphaFoldDB" id="A0A1G8ALB2"/>
<keyword evidence="11" id="KW-1185">Reference proteome</keyword>
<evidence type="ECO:0000256" key="7">
    <source>
        <dbReference type="ARBA" id="ARBA00023136"/>
    </source>
</evidence>
<evidence type="ECO:0000256" key="4">
    <source>
        <dbReference type="ARBA" id="ARBA00022519"/>
    </source>
</evidence>
<feature type="transmembrane region" description="Helical" evidence="8">
    <location>
        <begin position="162"/>
        <end position="188"/>
    </location>
</feature>
<keyword evidence="5 8" id="KW-0812">Transmembrane</keyword>
<dbReference type="PANTHER" id="PTHR30012">
    <property type="entry name" value="GENERAL SECRETION PATHWAY PROTEIN"/>
    <property type="match status" value="1"/>
</dbReference>
<dbReference type="InterPro" id="IPR003004">
    <property type="entry name" value="GspF/PilC"/>
</dbReference>
<keyword evidence="3" id="KW-1003">Cell membrane</keyword>
<dbReference type="GO" id="GO:0015628">
    <property type="term" value="P:protein secretion by the type II secretion system"/>
    <property type="evidence" value="ECO:0007669"/>
    <property type="project" value="InterPro"/>
</dbReference>
<feature type="domain" description="Type II secretion system protein GspF" evidence="9">
    <location>
        <begin position="66"/>
        <end position="189"/>
    </location>
</feature>
<dbReference type="Proteomes" id="UP000198607">
    <property type="component" value="Unassembled WGS sequence"/>
</dbReference>
<evidence type="ECO:0000256" key="8">
    <source>
        <dbReference type="SAM" id="Phobius"/>
    </source>
</evidence>
<evidence type="ECO:0000256" key="2">
    <source>
        <dbReference type="ARBA" id="ARBA00005745"/>
    </source>
</evidence>
<dbReference type="Pfam" id="PF00482">
    <property type="entry name" value="T2SSF"/>
    <property type="match status" value="2"/>
</dbReference>
<dbReference type="FunFam" id="1.20.81.30:FF:000001">
    <property type="entry name" value="Type II secretion system protein F"/>
    <property type="match status" value="2"/>
</dbReference>